<evidence type="ECO:0000313" key="1">
    <source>
        <dbReference type="EMBL" id="JAD73431.1"/>
    </source>
</evidence>
<dbReference type="AlphaFoldDB" id="A0A0A9CCW6"/>
<organism evidence="1">
    <name type="scientific">Arundo donax</name>
    <name type="common">Giant reed</name>
    <name type="synonym">Donax arundinaceus</name>
    <dbReference type="NCBI Taxonomy" id="35708"/>
    <lineage>
        <taxon>Eukaryota</taxon>
        <taxon>Viridiplantae</taxon>
        <taxon>Streptophyta</taxon>
        <taxon>Embryophyta</taxon>
        <taxon>Tracheophyta</taxon>
        <taxon>Spermatophyta</taxon>
        <taxon>Magnoliopsida</taxon>
        <taxon>Liliopsida</taxon>
        <taxon>Poales</taxon>
        <taxon>Poaceae</taxon>
        <taxon>PACMAD clade</taxon>
        <taxon>Arundinoideae</taxon>
        <taxon>Arundineae</taxon>
        <taxon>Arundo</taxon>
    </lineage>
</organism>
<sequence>MNAKCLAVLISRMNTKCLAIFLLSPLKMSQGRHYYCLIQIQETLKLYKSLNDEHIVKENK</sequence>
<protein>
    <submittedName>
        <fullName evidence="1">Uncharacterized protein</fullName>
    </submittedName>
</protein>
<name>A0A0A9CCW6_ARUDO</name>
<reference evidence="1" key="2">
    <citation type="journal article" date="2015" name="Data Brief">
        <title>Shoot transcriptome of the giant reed, Arundo donax.</title>
        <authorList>
            <person name="Barrero R.A."/>
            <person name="Guerrero F.D."/>
            <person name="Moolhuijzen P."/>
            <person name="Goolsby J.A."/>
            <person name="Tidwell J."/>
            <person name="Bellgard S.E."/>
            <person name="Bellgard M.I."/>
        </authorList>
    </citation>
    <scope>NUCLEOTIDE SEQUENCE</scope>
    <source>
        <tissue evidence="1">Shoot tissue taken approximately 20 cm above the soil surface</tissue>
    </source>
</reference>
<dbReference type="EMBL" id="GBRH01224464">
    <property type="protein sequence ID" value="JAD73431.1"/>
    <property type="molecule type" value="Transcribed_RNA"/>
</dbReference>
<reference evidence="1" key="1">
    <citation type="submission" date="2014-09" db="EMBL/GenBank/DDBJ databases">
        <authorList>
            <person name="Magalhaes I.L.F."/>
            <person name="Oliveira U."/>
            <person name="Santos F.R."/>
            <person name="Vidigal T.H.D.A."/>
            <person name="Brescovit A.D."/>
            <person name="Santos A.J."/>
        </authorList>
    </citation>
    <scope>NUCLEOTIDE SEQUENCE</scope>
    <source>
        <tissue evidence="1">Shoot tissue taken approximately 20 cm above the soil surface</tissue>
    </source>
</reference>
<proteinExistence type="predicted"/>
<accession>A0A0A9CCW6</accession>